<dbReference type="VEuPathDB" id="FungiDB:LEMA_uP055470.1"/>
<protein>
    <submittedName>
        <fullName evidence="1">Predicted protein</fullName>
    </submittedName>
</protein>
<dbReference type="InParanoid" id="E4ZMH2"/>
<reference evidence="2" key="1">
    <citation type="journal article" date="2011" name="Nat. Commun.">
        <title>Effector diversification within compartments of the Leptosphaeria maculans genome affected by Repeat-Induced Point mutations.</title>
        <authorList>
            <person name="Rouxel T."/>
            <person name="Grandaubert J."/>
            <person name="Hane J.K."/>
            <person name="Hoede C."/>
            <person name="van de Wouw A.P."/>
            <person name="Couloux A."/>
            <person name="Dominguez V."/>
            <person name="Anthouard V."/>
            <person name="Bally P."/>
            <person name="Bourras S."/>
            <person name="Cozijnsen A.J."/>
            <person name="Ciuffetti L.M."/>
            <person name="Degrave A."/>
            <person name="Dilmaghani A."/>
            <person name="Duret L."/>
            <person name="Fudal I."/>
            <person name="Goodwin S.B."/>
            <person name="Gout L."/>
            <person name="Glaser N."/>
            <person name="Linglin J."/>
            <person name="Kema G.H.J."/>
            <person name="Lapalu N."/>
            <person name="Lawrence C.B."/>
            <person name="May K."/>
            <person name="Meyer M."/>
            <person name="Ollivier B."/>
            <person name="Poulain J."/>
            <person name="Schoch C.L."/>
            <person name="Simon A."/>
            <person name="Spatafora J.W."/>
            <person name="Stachowiak A."/>
            <person name="Turgeon B.G."/>
            <person name="Tyler B.M."/>
            <person name="Vincent D."/>
            <person name="Weissenbach J."/>
            <person name="Amselem J."/>
            <person name="Quesneville H."/>
            <person name="Oliver R.P."/>
            <person name="Wincker P."/>
            <person name="Balesdent M.-H."/>
            <person name="Howlett B.J."/>
        </authorList>
    </citation>
    <scope>NUCLEOTIDE SEQUENCE [LARGE SCALE GENOMIC DNA]</scope>
    <source>
        <strain evidence="2">JN3 / isolate v23.1.3 / race Av1-4-5-6-7-8</strain>
    </source>
</reference>
<accession>E4ZMH2</accession>
<gene>
    <name evidence="1" type="ORF">LEMA_uP055470.1</name>
</gene>
<dbReference type="Proteomes" id="UP000002668">
    <property type="component" value="Genome"/>
</dbReference>
<organism evidence="2">
    <name type="scientific">Leptosphaeria maculans (strain JN3 / isolate v23.1.3 / race Av1-4-5-6-7-8)</name>
    <name type="common">Blackleg fungus</name>
    <name type="synonym">Phoma lingam</name>
    <dbReference type="NCBI Taxonomy" id="985895"/>
    <lineage>
        <taxon>Eukaryota</taxon>
        <taxon>Fungi</taxon>
        <taxon>Dikarya</taxon>
        <taxon>Ascomycota</taxon>
        <taxon>Pezizomycotina</taxon>
        <taxon>Dothideomycetes</taxon>
        <taxon>Pleosporomycetidae</taxon>
        <taxon>Pleosporales</taxon>
        <taxon>Pleosporineae</taxon>
        <taxon>Leptosphaeriaceae</taxon>
        <taxon>Plenodomus</taxon>
        <taxon>Plenodomus lingam/Leptosphaeria maculans species complex</taxon>
    </lineage>
</organism>
<name>E4ZMH2_LEPMJ</name>
<dbReference type="HOGENOM" id="CLU_2904598_0_0_1"/>
<dbReference type="EMBL" id="FP929094">
    <property type="protein sequence ID" value="CBX92841.1"/>
    <property type="molecule type" value="Genomic_DNA"/>
</dbReference>
<dbReference type="AlphaFoldDB" id="E4ZMH2"/>
<proteinExistence type="predicted"/>
<keyword evidence="2" id="KW-1185">Reference proteome</keyword>
<evidence type="ECO:0000313" key="2">
    <source>
        <dbReference type="Proteomes" id="UP000002668"/>
    </source>
</evidence>
<evidence type="ECO:0000313" key="1">
    <source>
        <dbReference type="EMBL" id="CBX92841.1"/>
    </source>
</evidence>
<sequence>MEPPSPFDPVRVMNHLQTMWSTAVPLVGHSLAIGIGGCIRLHWTATAITTATYCSCSRHGRR</sequence>